<comment type="caution">
    <text evidence="2">The sequence shown here is derived from an EMBL/GenBank/DDBJ whole genome shotgun (WGS) entry which is preliminary data.</text>
</comment>
<dbReference type="EMBL" id="QWLA01000037">
    <property type="protein sequence ID" value="RIH85796.1"/>
    <property type="molecule type" value="Genomic_DNA"/>
</dbReference>
<proteinExistence type="predicted"/>
<dbReference type="AlphaFoldDB" id="A0A399EQH9"/>
<name>A0A399EQH9_9DEIN</name>
<evidence type="ECO:0000313" key="2">
    <source>
        <dbReference type="EMBL" id="RIH85796.1"/>
    </source>
</evidence>
<evidence type="ECO:0000313" key="3">
    <source>
        <dbReference type="Proteomes" id="UP000265341"/>
    </source>
</evidence>
<accession>A0A399EQH9</accession>
<gene>
    <name evidence="2" type="ORF">Mrose_02024</name>
</gene>
<feature type="region of interest" description="Disordered" evidence="1">
    <location>
        <begin position="56"/>
        <end position="84"/>
    </location>
</feature>
<evidence type="ECO:0000256" key="1">
    <source>
        <dbReference type="SAM" id="MobiDB-lite"/>
    </source>
</evidence>
<sequence>MRQQAQGARIAVLLTRGQEDRLANVNPVRPVGPGDPIGGGVAVDRELRGVEAKEGLEEAAGGIGQGSRRRERSRQSLITGFLPG</sequence>
<organism evidence="2 3">
    <name type="scientific">Calidithermus roseus</name>
    <dbReference type="NCBI Taxonomy" id="1644118"/>
    <lineage>
        <taxon>Bacteria</taxon>
        <taxon>Thermotogati</taxon>
        <taxon>Deinococcota</taxon>
        <taxon>Deinococci</taxon>
        <taxon>Thermales</taxon>
        <taxon>Thermaceae</taxon>
        <taxon>Calidithermus</taxon>
    </lineage>
</organism>
<dbReference type="Proteomes" id="UP000265341">
    <property type="component" value="Unassembled WGS sequence"/>
</dbReference>
<protein>
    <submittedName>
        <fullName evidence="2">Uncharacterized protein</fullName>
    </submittedName>
</protein>
<reference evidence="2 3" key="1">
    <citation type="submission" date="2018-08" db="EMBL/GenBank/DDBJ databases">
        <title>Meiothermus roseus NBRC 110900 genome sequencing project.</title>
        <authorList>
            <person name="Da Costa M.S."/>
            <person name="Albuquerque L."/>
            <person name="Raposo P."/>
            <person name="Froufe H.J.C."/>
            <person name="Barroso C.S."/>
            <person name="Egas C."/>
        </authorList>
    </citation>
    <scope>NUCLEOTIDE SEQUENCE [LARGE SCALE GENOMIC DNA]</scope>
    <source>
        <strain evidence="2 3">NBRC 110900</strain>
    </source>
</reference>
<keyword evidence="3" id="KW-1185">Reference proteome</keyword>